<dbReference type="GO" id="GO:0005975">
    <property type="term" value="P:carbohydrate metabolic process"/>
    <property type="evidence" value="ECO:0007669"/>
    <property type="project" value="InterPro"/>
</dbReference>
<dbReference type="RefSeq" id="WP_269332542.1">
    <property type="nucleotide sequence ID" value="NZ_JAMZFT010000002.1"/>
</dbReference>
<comment type="catalytic activity">
    <reaction evidence="9 14">
        <text>sn-glycerol 3-phosphate + NADP(+) = dihydroxyacetone phosphate + NADPH + H(+)</text>
        <dbReference type="Rhea" id="RHEA:11096"/>
        <dbReference type="ChEBI" id="CHEBI:15378"/>
        <dbReference type="ChEBI" id="CHEBI:57597"/>
        <dbReference type="ChEBI" id="CHEBI:57642"/>
        <dbReference type="ChEBI" id="CHEBI:57783"/>
        <dbReference type="ChEBI" id="CHEBI:58349"/>
        <dbReference type="EC" id="1.1.1.94"/>
    </reaction>
</comment>
<feature type="binding site" evidence="9">
    <location>
        <position position="139"/>
    </location>
    <ligand>
        <name>sn-glycerol 3-phosphate</name>
        <dbReference type="ChEBI" id="CHEBI:57597"/>
    </ligand>
</feature>
<feature type="binding site" evidence="9">
    <location>
        <position position="141"/>
    </location>
    <ligand>
        <name>NADPH</name>
        <dbReference type="ChEBI" id="CHEBI:57783"/>
    </ligand>
</feature>
<feature type="binding site" evidence="12">
    <location>
        <position position="141"/>
    </location>
    <ligand>
        <name>NAD(+)</name>
        <dbReference type="ChEBI" id="CHEBI:57540"/>
    </ligand>
</feature>
<feature type="binding site" evidence="9">
    <location>
        <position position="256"/>
    </location>
    <ligand>
        <name>sn-glycerol 3-phosphate</name>
        <dbReference type="ChEBI" id="CHEBI:57597"/>
    </ligand>
</feature>
<evidence type="ECO:0000256" key="9">
    <source>
        <dbReference type="HAMAP-Rule" id="MF_00394"/>
    </source>
</evidence>
<dbReference type="NCBIfam" id="NF000940">
    <property type="entry name" value="PRK00094.1-2"/>
    <property type="match status" value="1"/>
</dbReference>
<dbReference type="PROSITE" id="PS00957">
    <property type="entry name" value="NAD_G3PDH"/>
    <property type="match status" value="1"/>
</dbReference>
<evidence type="ECO:0000256" key="13">
    <source>
        <dbReference type="RuleBase" id="RU000437"/>
    </source>
</evidence>
<sequence length="332" mass="33809">MLNDDRPVAVLGAGAWGTALALLIARGGRAVTLWTRDPAHAAALARDGENRARLPGLALDPRIRPTGRLGDAAGAGLIVAAVPAQGWRGVAGELRPYLGADVPVVLTAKGVERGTGLLPHETTREVLGEVPLALLTGPSFAADVARGLPTAVTLAMPDETTGLALCEALSGPAFRPYWSPDLTGAALGGAAKNVLAIACGIVMGRGFGESARAALTARGFAEIRRLAAALGGEETTLMGLSGLGDVVLTCTSTQSRNYRYGLALGEGQTPAGAADRAGGTVEGAWTAAAICERADRAGVEMPLAATVAQIVEGREDVDSAARRLMSRPLKAE</sequence>
<comment type="catalytic activity">
    <reaction evidence="9">
        <text>sn-glycerol 3-phosphate + NAD(+) = dihydroxyacetone phosphate + NADH + H(+)</text>
        <dbReference type="Rhea" id="RHEA:11092"/>
        <dbReference type="ChEBI" id="CHEBI:15378"/>
        <dbReference type="ChEBI" id="CHEBI:57540"/>
        <dbReference type="ChEBI" id="CHEBI:57597"/>
        <dbReference type="ChEBI" id="CHEBI:57642"/>
        <dbReference type="ChEBI" id="CHEBI:57945"/>
        <dbReference type="EC" id="1.1.1.94"/>
    </reaction>
</comment>
<feature type="binding site" evidence="9">
    <location>
        <position position="36"/>
    </location>
    <ligand>
        <name>NADPH</name>
        <dbReference type="ChEBI" id="CHEBI:57783"/>
    </ligand>
</feature>
<keyword evidence="18" id="KW-1185">Reference proteome</keyword>
<dbReference type="PIRSF" id="PIRSF000114">
    <property type="entry name" value="Glycerol-3-P_dh"/>
    <property type="match status" value="1"/>
</dbReference>
<dbReference type="HAMAP" id="MF_00394">
    <property type="entry name" value="NAD_Glyc3P_dehydrog"/>
    <property type="match status" value="1"/>
</dbReference>
<feature type="binding site" evidence="9">
    <location>
        <position position="192"/>
    </location>
    <ligand>
        <name>sn-glycerol 3-phosphate</name>
        <dbReference type="ChEBI" id="CHEBI:57597"/>
    </ligand>
</feature>
<feature type="binding site" evidence="11">
    <location>
        <position position="109"/>
    </location>
    <ligand>
        <name>substrate</name>
    </ligand>
</feature>
<comment type="similarity">
    <text evidence="1 9 13">Belongs to the NAD-dependent glycerol-3-phosphate dehydrogenase family.</text>
</comment>
<evidence type="ECO:0000256" key="5">
    <source>
        <dbReference type="ARBA" id="ARBA00023027"/>
    </source>
</evidence>
<feature type="binding site" evidence="9">
    <location>
        <position position="16"/>
    </location>
    <ligand>
        <name>NADPH</name>
        <dbReference type="ChEBI" id="CHEBI:57783"/>
    </ligand>
</feature>
<dbReference type="Proteomes" id="UP001055804">
    <property type="component" value="Unassembled WGS sequence"/>
</dbReference>
<dbReference type="InterPro" id="IPR011128">
    <property type="entry name" value="G3P_DH_NAD-dep_N"/>
</dbReference>
<feature type="binding site" evidence="9">
    <location>
        <position position="282"/>
    </location>
    <ligand>
        <name>NADPH</name>
        <dbReference type="ChEBI" id="CHEBI:57783"/>
    </ligand>
</feature>
<dbReference type="GO" id="GO:0051287">
    <property type="term" value="F:NAD binding"/>
    <property type="evidence" value="ECO:0007669"/>
    <property type="project" value="InterPro"/>
</dbReference>
<dbReference type="InterPro" id="IPR006109">
    <property type="entry name" value="G3P_DH_NAD-dep_C"/>
</dbReference>
<protein>
    <recommendedName>
        <fullName evidence="9">Glycerol-3-phosphate dehydrogenase [NAD(P)+]</fullName>
        <ecNumber evidence="9">1.1.1.94</ecNumber>
    </recommendedName>
    <alternativeName>
        <fullName evidence="9">NAD(P)(+)-dependent glycerol-3-phosphate dehydrogenase</fullName>
    </alternativeName>
    <alternativeName>
        <fullName evidence="9">NAD(P)H-dependent dihydroxyacetone-phosphate reductase</fullName>
    </alternativeName>
</protein>
<dbReference type="PRINTS" id="PR00077">
    <property type="entry name" value="GPDHDRGNASE"/>
</dbReference>
<evidence type="ECO:0000259" key="16">
    <source>
        <dbReference type="Pfam" id="PF07479"/>
    </source>
</evidence>
<evidence type="ECO:0000313" key="17">
    <source>
        <dbReference type="EMBL" id="MCP1336589.1"/>
    </source>
</evidence>
<dbReference type="GO" id="GO:0005829">
    <property type="term" value="C:cytosol"/>
    <property type="evidence" value="ECO:0007669"/>
    <property type="project" value="TreeGrafter"/>
</dbReference>
<dbReference type="GO" id="GO:0046168">
    <property type="term" value="P:glycerol-3-phosphate catabolic process"/>
    <property type="evidence" value="ECO:0007669"/>
    <property type="project" value="InterPro"/>
</dbReference>
<accession>A0A9J6PBJ2</accession>
<evidence type="ECO:0000313" key="18">
    <source>
        <dbReference type="Proteomes" id="UP001055804"/>
    </source>
</evidence>
<feature type="binding site" evidence="12">
    <location>
        <begin position="12"/>
        <end position="17"/>
    </location>
    <ligand>
        <name>NAD(+)</name>
        <dbReference type="ChEBI" id="CHEBI:57540"/>
    </ligand>
</feature>
<evidence type="ECO:0000256" key="7">
    <source>
        <dbReference type="ARBA" id="ARBA00023209"/>
    </source>
</evidence>
<evidence type="ECO:0000256" key="10">
    <source>
        <dbReference type="PIRSR" id="PIRSR000114-1"/>
    </source>
</evidence>
<evidence type="ECO:0000256" key="3">
    <source>
        <dbReference type="ARBA" id="ARBA00022857"/>
    </source>
</evidence>
<dbReference type="AlphaFoldDB" id="A0A9J6PBJ2"/>
<comment type="subcellular location">
    <subcellularLocation>
        <location evidence="9">Cytoplasm</location>
    </subcellularLocation>
</comment>
<feature type="binding site" evidence="9">
    <location>
        <position position="245"/>
    </location>
    <ligand>
        <name>sn-glycerol 3-phosphate</name>
        <dbReference type="ChEBI" id="CHEBI:57597"/>
    </ligand>
</feature>
<dbReference type="Pfam" id="PF07479">
    <property type="entry name" value="NAD_Gly3P_dh_C"/>
    <property type="match status" value="1"/>
</dbReference>
<reference evidence="17" key="1">
    <citation type="submission" date="2022-06" db="EMBL/GenBank/DDBJ databases">
        <title>Isolation and Genomics of Futiania mangrovii gen. nov., sp. nov., a Rare and Metabolically-versatile member in the Class Alphaproteobacteria.</title>
        <authorList>
            <person name="Liu L."/>
            <person name="Huang W.-C."/>
            <person name="Pan J."/>
            <person name="Li J."/>
            <person name="Huang Y."/>
            <person name="Du H."/>
            <person name="Liu Y."/>
            <person name="Li M."/>
        </authorList>
    </citation>
    <scope>NUCLEOTIDE SEQUENCE</scope>
    <source>
        <strain evidence="17">FT118</strain>
    </source>
</reference>
<comment type="caution">
    <text evidence="9">Lacks conserved residue(s) required for the propagation of feature annotation.</text>
</comment>
<dbReference type="Gene3D" id="3.40.50.720">
    <property type="entry name" value="NAD(P)-binding Rossmann-like Domain"/>
    <property type="match status" value="1"/>
</dbReference>
<dbReference type="InterPro" id="IPR036291">
    <property type="entry name" value="NAD(P)-bd_dom_sf"/>
</dbReference>
<feature type="active site" description="Proton acceptor" evidence="9 10">
    <location>
        <position position="192"/>
    </location>
</feature>
<dbReference type="PANTHER" id="PTHR11728">
    <property type="entry name" value="GLYCEROL-3-PHOSPHATE DEHYDROGENASE"/>
    <property type="match status" value="1"/>
</dbReference>
<name>A0A9J6PBJ2_9PROT</name>
<feature type="binding site" evidence="11">
    <location>
        <begin position="256"/>
        <end position="257"/>
    </location>
    <ligand>
        <name>substrate</name>
    </ligand>
</feature>
<comment type="pathway">
    <text evidence="9">Membrane lipid metabolism; glycerophospholipid metabolism.</text>
</comment>
<dbReference type="EMBL" id="JAMZFT010000002">
    <property type="protein sequence ID" value="MCP1336589.1"/>
    <property type="molecule type" value="Genomic_DNA"/>
</dbReference>
<evidence type="ECO:0000256" key="12">
    <source>
        <dbReference type="PIRSR" id="PIRSR000114-3"/>
    </source>
</evidence>
<keyword evidence="6 9" id="KW-0443">Lipid metabolism</keyword>
<dbReference type="SUPFAM" id="SSF48179">
    <property type="entry name" value="6-phosphogluconate dehydrogenase C-terminal domain-like"/>
    <property type="match status" value="1"/>
</dbReference>
<dbReference type="GO" id="GO:0008654">
    <property type="term" value="P:phospholipid biosynthetic process"/>
    <property type="evidence" value="ECO:0007669"/>
    <property type="project" value="UniProtKB-KW"/>
</dbReference>
<dbReference type="EC" id="1.1.1.94" evidence="9"/>
<keyword evidence="9" id="KW-0963">Cytoplasm</keyword>
<evidence type="ECO:0000256" key="8">
    <source>
        <dbReference type="ARBA" id="ARBA00023264"/>
    </source>
</evidence>
<dbReference type="SUPFAM" id="SSF51735">
    <property type="entry name" value="NAD(P)-binding Rossmann-fold domains"/>
    <property type="match status" value="1"/>
</dbReference>
<evidence type="ECO:0000259" key="15">
    <source>
        <dbReference type="Pfam" id="PF01210"/>
    </source>
</evidence>
<evidence type="ECO:0000256" key="11">
    <source>
        <dbReference type="PIRSR" id="PIRSR000114-2"/>
    </source>
</evidence>
<evidence type="ECO:0000256" key="4">
    <source>
        <dbReference type="ARBA" id="ARBA00023002"/>
    </source>
</evidence>
<keyword evidence="7 9" id="KW-0594">Phospholipid biosynthesis</keyword>
<comment type="caution">
    <text evidence="17">The sequence shown here is derived from an EMBL/GenBank/DDBJ whole genome shotgun (WGS) entry which is preliminary data.</text>
</comment>
<dbReference type="GO" id="GO:0046167">
    <property type="term" value="P:glycerol-3-phosphate biosynthetic process"/>
    <property type="evidence" value="ECO:0007669"/>
    <property type="project" value="UniProtKB-UniRule"/>
</dbReference>
<dbReference type="InterPro" id="IPR006168">
    <property type="entry name" value="G3P_DH_NAD-dep"/>
</dbReference>
<feature type="binding site" evidence="9">
    <location>
        <position position="256"/>
    </location>
    <ligand>
        <name>NADPH</name>
        <dbReference type="ChEBI" id="CHEBI:57783"/>
    </ligand>
</feature>
<organism evidence="17 18">
    <name type="scientific">Futiania mangrovi</name>
    <dbReference type="NCBI Taxonomy" id="2959716"/>
    <lineage>
        <taxon>Bacteria</taxon>
        <taxon>Pseudomonadati</taxon>
        <taxon>Pseudomonadota</taxon>
        <taxon>Alphaproteobacteria</taxon>
        <taxon>Futianiales</taxon>
        <taxon>Futianiaceae</taxon>
        <taxon>Futiania</taxon>
    </lineage>
</organism>
<feature type="binding site" evidence="12">
    <location>
        <position position="256"/>
    </location>
    <ligand>
        <name>NAD(+)</name>
        <dbReference type="ChEBI" id="CHEBI:57540"/>
    </ligand>
</feature>
<evidence type="ECO:0000256" key="14">
    <source>
        <dbReference type="RuleBase" id="RU000439"/>
    </source>
</evidence>
<dbReference type="GO" id="GO:0006650">
    <property type="term" value="P:glycerophospholipid metabolic process"/>
    <property type="evidence" value="ECO:0007669"/>
    <property type="project" value="UniProtKB-UniRule"/>
</dbReference>
<feature type="domain" description="Glycerol-3-phosphate dehydrogenase NAD-dependent C-terminal" evidence="16">
    <location>
        <begin position="181"/>
        <end position="320"/>
    </location>
</feature>
<dbReference type="GO" id="GO:0047952">
    <property type="term" value="F:glycerol-3-phosphate dehydrogenase [NAD(P)+] activity"/>
    <property type="evidence" value="ECO:0007669"/>
    <property type="project" value="UniProtKB-UniRule"/>
</dbReference>
<feature type="binding site" evidence="9">
    <location>
        <position position="109"/>
    </location>
    <ligand>
        <name>NADPH</name>
        <dbReference type="ChEBI" id="CHEBI:57783"/>
    </ligand>
</feature>
<proteinExistence type="inferred from homology"/>
<dbReference type="PANTHER" id="PTHR11728:SF1">
    <property type="entry name" value="GLYCEROL-3-PHOSPHATE DEHYDROGENASE [NAD(+)] 2, CHLOROPLASTIC"/>
    <property type="match status" value="1"/>
</dbReference>
<evidence type="ECO:0000256" key="2">
    <source>
        <dbReference type="ARBA" id="ARBA00022516"/>
    </source>
</evidence>
<feature type="binding site" evidence="9">
    <location>
        <position position="137"/>
    </location>
    <ligand>
        <name>sn-glycerol 3-phosphate</name>
        <dbReference type="ChEBI" id="CHEBI:57597"/>
    </ligand>
</feature>
<feature type="binding site" evidence="9">
    <location>
        <position position="257"/>
    </location>
    <ligand>
        <name>sn-glycerol 3-phosphate</name>
        <dbReference type="ChEBI" id="CHEBI:57597"/>
    </ligand>
</feature>
<feature type="domain" description="Glycerol-3-phosphate dehydrogenase NAD-dependent N-terminal" evidence="15">
    <location>
        <begin position="8"/>
        <end position="160"/>
    </location>
</feature>
<evidence type="ECO:0000256" key="1">
    <source>
        <dbReference type="ARBA" id="ARBA00011009"/>
    </source>
</evidence>
<dbReference type="InterPro" id="IPR013328">
    <property type="entry name" value="6PGD_dom2"/>
</dbReference>
<keyword evidence="4 9" id="KW-0560">Oxidoreductase</keyword>
<dbReference type="Gene3D" id="1.10.1040.10">
    <property type="entry name" value="N-(1-d-carboxylethyl)-l-norvaline Dehydrogenase, domain 2"/>
    <property type="match status" value="1"/>
</dbReference>
<comment type="function">
    <text evidence="9">Catalyzes the reduction of the glycolytic intermediate dihydroxyacetone phosphate (DHAP) to sn-glycerol 3-phosphate (G3P), the key precursor for phospholipid synthesis.</text>
</comment>
<feature type="binding site" evidence="9">
    <location>
        <position position="109"/>
    </location>
    <ligand>
        <name>sn-glycerol 3-phosphate</name>
        <dbReference type="ChEBI" id="CHEBI:57597"/>
    </ligand>
</feature>
<dbReference type="NCBIfam" id="NF000942">
    <property type="entry name" value="PRK00094.1-4"/>
    <property type="match status" value="1"/>
</dbReference>
<gene>
    <name evidence="9" type="primary">gpsA</name>
    <name evidence="17" type="ORF">NJQ99_09235</name>
</gene>
<keyword evidence="5 9" id="KW-0520">NAD</keyword>
<keyword evidence="3 9" id="KW-0521">NADP</keyword>
<dbReference type="Pfam" id="PF01210">
    <property type="entry name" value="NAD_Gly3P_dh_N"/>
    <property type="match status" value="1"/>
</dbReference>
<dbReference type="FunFam" id="1.10.1040.10:FF:000001">
    <property type="entry name" value="Glycerol-3-phosphate dehydrogenase [NAD(P)+]"/>
    <property type="match status" value="1"/>
</dbReference>
<keyword evidence="9" id="KW-0547">Nucleotide-binding</keyword>
<evidence type="ECO:0000256" key="6">
    <source>
        <dbReference type="ARBA" id="ARBA00023098"/>
    </source>
</evidence>
<feature type="binding site" evidence="9">
    <location>
        <position position="255"/>
    </location>
    <ligand>
        <name>sn-glycerol 3-phosphate</name>
        <dbReference type="ChEBI" id="CHEBI:57597"/>
    </ligand>
</feature>
<dbReference type="InterPro" id="IPR008927">
    <property type="entry name" value="6-PGluconate_DH-like_C_sf"/>
</dbReference>
<keyword evidence="2 9" id="KW-0444">Lipid biosynthesis</keyword>
<keyword evidence="8 9" id="KW-1208">Phospholipid metabolism</keyword>